<proteinExistence type="predicted"/>
<name>A0ABS1QK67_9FLAO</name>
<evidence type="ECO:0008006" key="3">
    <source>
        <dbReference type="Google" id="ProtNLM"/>
    </source>
</evidence>
<dbReference type="RefSeq" id="WP_202093859.1">
    <property type="nucleotide sequence ID" value="NZ_JAELVM010000003.1"/>
</dbReference>
<dbReference type="Gene3D" id="2.60.120.40">
    <property type="match status" value="1"/>
</dbReference>
<dbReference type="SUPFAM" id="SSF49842">
    <property type="entry name" value="TNF-like"/>
    <property type="match status" value="1"/>
</dbReference>
<dbReference type="InterPro" id="IPR008983">
    <property type="entry name" value="Tumour_necrosis_fac-like_dom"/>
</dbReference>
<comment type="caution">
    <text evidence="1">The sequence shown here is derived from an EMBL/GenBank/DDBJ whole genome shotgun (WGS) entry which is preliminary data.</text>
</comment>
<organism evidence="1 2">
    <name type="scientific">Chryseobacterium endalhagicum</name>
    <dbReference type="NCBI Taxonomy" id="2797638"/>
    <lineage>
        <taxon>Bacteria</taxon>
        <taxon>Pseudomonadati</taxon>
        <taxon>Bacteroidota</taxon>
        <taxon>Flavobacteriia</taxon>
        <taxon>Flavobacteriales</taxon>
        <taxon>Weeksellaceae</taxon>
        <taxon>Chryseobacterium group</taxon>
        <taxon>Chryseobacterium</taxon>
    </lineage>
</organism>
<dbReference type="EMBL" id="JAELVM010000003">
    <property type="protein sequence ID" value="MBL1223009.1"/>
    <property type="molecule type" value="Genomic_DNA"/>
</dbReference>
<reference evidence="1 2" key="1">
    <citation type="submission" date="2020-12" db="EMBL/GenBank/DDBJ databases">
        <title>Chryseobacterium endoalhailicus sp. nov., isolated from seed of leguminous plant.</title>
        <authorList>
            <person name="Zhang X."/>
        </authorList>
    </citation>
    <scope>NUCLEOTIDE SEQUENCE [LARGE SCALE GENOMIC DNA]</scope>
    <source>
        <strain evidence="1 2">L7</strain>
    </source>
</reference>
<gene>
    <name evidence="1" type="ORF">JET18_19300</name>
</gene>
<evidence type="ECO:0000313" key="2">
    <source>
        <dbReference type="Proteomes" id="UP000661696"/>
    </source>
</evidence>
<protein>
    <recommendedName>
        <fullName evidence="3">C1q domain-containing protein</fullName>
    </recommendedName>
</protein>
<dbReference type="Proteomes" id="UP000661696">
    <property type="component" value="Unassembled WGS sequence"/>
</dbReference>
<evidence type="ECO:0000313" key="1">
    <source>
        <dbReference type="EMBL" id="MBL1223009.1"/>
    </source>
</evidence>
<keyword evidence="2" id="KW-1185">Reference proteome</keyword>
<sequence>MKTIKFILILFLLLSGGDLWSQVGINTNDPKAMLDVNGNLRVREVEKCEGDSCGDSILVKTNGGYVQTISRDQVLNSGRSYVSGSVSGGTVLLSVVLLSNWLKVSFDQEKIDENNDFNMVNSIFTAPRKGIYEVYVQLKGSSLLSAGDFGVGIFVKRGSSSPELIADESYLNVSVLGINVSPPTRNTQTIVALEAGDQMFFGAKTSLLSLELLGSGSSFFSIYQIK</sequence>
<accession>A0ABS1QK67</accession>